<dbReference type="InterPro" id="IPR050753">
    <property type="entry name" value="Peptidase_M14_domain"/>
</dbReference>
<evidence type="ECO:0000259" key="10">
    <source>
        <dbReference type="PROSITE" id="PS52035"/>
    </source>
</evidence>
<keyword evidence="7" id="KW-0325">Glycoprotein</keyword>
<feature type="domain" description="Peptidase M14" evidence="10">
    <location>
        <begin position="1"/>
        <end position="183"/>
    </location>
</feature>
<dbReference type="EMBL" id="UZAN01045668">
    <property type="protein sequence ID" value="VDP83000.1"/>
    <property type="molecule type" value="Genomic_DNA"/>
</dbReference>
<feature type="region of interest" description="Disordered" evidence="9">
    <location>
        <begin position="1"/>
        <end position="24"/>
    </location>
</feature>
<evidence type="ECO:0000256" key="9">
    <source>
        <dbReference type="SAM" id="MobiDB-lite"/>
    </source>
</evidence>
<evidence type="ECO:0000256" key="2">
    <source>
        <dbReference type="ARBA" id="ARBA00005988"/>
    </source>
</evidence>
<evidence type="ECO:0000256" key="4">
    <source>
        <dbReference type="ARBA" id="ARBA00022723"/>
    </source>
</evidence>
<dbReference type="GO" id="GO:0004181">
    <property type="term" value="F:metallocarboxypeptidase activity"/>
    <property type="evidence" value="ECO:0007669"/>
    <property type="project" value="InterPro"/>
</dbReference>
<dbReference type="Gene3D" id="2.60.40.1120">
    <property type="entry name" value="Carboxypeptidase-like, regulatory domain"/>
    <property type="match status" value="1"/>
</dbReference>
<comment type="cofactor">
    <cofactor evidence="1">
        <name>Zn(2+)</name>
        <dbReference type="ChEBI" id="CHEBI:29105"/>
    </cofactor>
</comment>
<proteinExistence type="inferred from homology"/>
<dbReference type="PANTHER" id="PTHR11532">
    <property type="entry name" value="PROTEASE M14 CARBOXYPEPTIDASE"/>
    <property type="match status" value="1"/>
</dbReference>
<comment type="similarity">
    <text evidence="2 8">Belongs to the peptidase M14 family.</text>
</comment>
<evidence type="ECO:0000313" key="11">
    <source>
        <dbReference type="EMBL" id="VDP83000.1"/>
    </source>
</evidence>
<gene>
    <name evidence="11" type="ORF">ECPE_LOCUS8208</name>
</gene>
<evidence type="ECO:0000256" key="5">
    <source>
        <dbReference type="ARBA" id="ARBA00022801"/>
    </source>
</evidence>
<dbReference type="AlphaFoldDB" id="A0A183AMM3"/>
<dbReference type="InterPro" id="IPR000834">
    <property type="entry name" value="Peptidase_M14"/>
</dbReference>
<keyword evidence="4" id="KW-0479">Metal-binding</keyword>
<dbReference type="SUPFAM" id="SSF53187">
    <property type="entry name" value="Zn-dependent exopeptidases"/>
    <property type="match status" value="1"/>
</dbReference>
<keyword evidence="3" id="KW-0121">Carboxypeptidase</keyword>
<dbReference type="Gene3D" id="3.40.630.10">
    <property type="entry name" value="Zn peptidases"/>
    <property type="match status" value="1"/>
</dbReference>
<dbReference type="InterPro" id="IPR057247">
    <property type="entry name" value="CARBOXYPEPT_ZN_2"/>
</dbReference>
<dbReference type="GO" id="GO:0005615">
    <property type="term" value="C:extracellular space"/>
    <property type="evidence" value="ECO:0007669"/>
    <property type="project" value="TreeGrafter"/>
</dbReference>
<organism evidence="13">
    <name type="scientific">Echinostoma caproni</name>
    <dbReference type="NCBI Taxonomy" id="27848"/>
    <lineage>
        <taxon>Eukaryota</taxon>
        <taxon>Metazoa</taxon>
        <taxon>Spiralia</taxon>
        <taxon>Lophotrochozoa</taxon>
        <taxon>Platyhelminthes</taxon>
        <taxon>Trematoda</taxon>
        <taxon>Digenea</taxon>
        <taxon>Plagiorchiida</taxon>
        <taxon>Echinostomata</taxon>
        <taxon>Echinostomatoidea</taxon>
        <taxon>Echinostomatidae</taxon>
        <taxon>Echinostoma</taxon>
    </lineage>
</organism>
<dbReference type="OrthoDB" id="10249045at2759"/>
<dbReference type="SMART" id="SM00631">
    <property type="entry name" value="Zn_pept"/>
    <property type="match status" value="1"/>
</dbReference>
<dbReference type="SUPFAM" id="SSF49464">
    <property type="entry name" value="Carboxypeptidase regulatory domain-like"/>
    <property type="match status" value="1"/>
</dbReference>
<dbReference type="PROSITE" id="PS00133">
    <property type="entry name" value="CARBOXYPEPT_ZN_2"/>
    <property type="match status" value="1"/>
</dbReference>
<feature type="compositionally biased region" description="Basic and acidic residues" evidence="9">
    <location>
        <begin position="8"/>
        <end position="24"/>
    </location>
</feature>
<dbReference type="Pfam" id="PF00246">
    <property type="entry name" value="Peptidase_M14"/>
    <property type="match status" value="1"/>
</dbReference>
<dbReference type="WBParaSite" id="ECPE_0000823001-mRNA-1">
    <property type="protein sequence ID" value="ECPE_0000823001-mRNA-1"/>
    <property type="gene ID" value="ECPE_0000823001"/>
</dbReference>
<keyword evidence="12" id="KW-1185">Reference proteome</keyword>
<keyword evidence="5" id="KW-0378">Hydrolase</keyword>
<reference evidence="11 12" key="2">
    <citation type="submission" date="2018-11" db="EMBL/GenBank/DDBJ databases">
        <authorList>
            <consortium name="Pathogen Informatics"/>
        </authorList>
    </citation>
    <scope>NUCLEOTIDE SEQUENCE [LARGE SCALE GENOMIC DNA]</scope>
    <source>
        <strain evidence="11 12">Egypt</strain>
    </source>
</reference>
<keyword evidence="3" id="KW-0645">Protease</keyword>
<feature type="active site" description="Proton donor/acceptor" evidence="8">
    <location>
        <position position="153"/>
    </location>
</feature>
<evidence type="ECO:0000256" key="8">
    <source>
        <dbReference type="PROSITE-ProRule" id="PRU01379"/>
    </source>
</evidence>
<reference evidence="13" key="1">
    <citation type="submission" date="2016-06" db="UniProtKB">
        <authorList>
            <consortium name="WormBaseParasite"/>
        </authorList>
    </citation>
    <scope>IDENTIFICATION</scope>
</reference>
<dbReference type="PROSITE" id="PS52035">
    <property type="entry name" value="PEPTIDASE_M14"/>
    <property type="match status" value="1"/>
</dbReference>
<dbReference type="Proteomes" id="UP000272942">
    <property type="component" value="Unassembled WGS sequence"/>
</dbReference>
<accession>A0A183AMM3</accession>
<dbReference type="GO" id="GO:0008270">
    <property type="term" value="F:zinc ion binding"/>
    <property type="evidence" value="ECO:0007669"/>
    <property type="project" value="InterPro"/>
</dbReference>
<evidence type="ECO:0000256" key="6">
    <source>
        <dbReference type="ARBA" id="ARBA00022833"/>
    </source>
</evidence>
<dbReference type="PANTHER" id="PTHR11532:SF73">
    <property type="entry name" value="CARBOXYPEPTIDASE D"/>
    <property type="match status" value="1"/>
</dbReference>
<keyword evidence="6" id="KW-0862">Zinc</keyword>
<protein>
    <submittedName>
        <fullName evidence="13">Peptidase_M14 domain-containing protein</fullName>
    </submittedName>
</protein>
<dbReference type="GO" id="GO:0006518">
    <property type="term" value="P:peptide metabolic process"/>
    <property type="evidence" value="ECO:0007669"/>
    <property type="project" value="TreeGrafter"/>
</dbReference>
<name>A0A183AMM3_9TREM</name>
<dbReference type="InterPro" id="IPR008969">
    <property type="entry name" value="CarboxyPept-like_regulatory"/>
</dbReference>
<evidence type="ECO:0000256" key="1">
    <source>
        <dbReference type="ARBA" id="ARBA00001947"/>
    </source>
</evidence>
<evidence type="ECO:0000313" key="12">
    <source>
        <dbReference type="Proteomes" id="UP000272942"/>
    </source>
</evidence>
<sequence>MYSSYVLKGDKDGDEGRSNKHDVDLNRDFPDQFRKSLWEKFKEPETIAVMNWSEQYPFVLSASIHGGALVAVYPFDGSSNETAYHAATPDDETFQHLAGVYSQTHKRMYSGSAHCNPKVFSHGISNGNAWYPLFGGMQDWNYLHTGCMEITLELSCDKYPRADRLMQYWKENRYPLIRFVAEVHRALKGFIIDGSTTLPIGNASIHVLGNSHVVRSTIELGEYWRLLPPDGQVTLWASKTGYFDSDKITISAAQLPFVEQTRQEQLNFTLWPSNTEDWSIEIDFGIQLNQRPSYFAQPSVNAAVRSTAIGDFVRLFHLDSTEQASSVLGAELTIVAHGMKRGTAADQAKIHLAKDIRPLPGRTRILLLAGLHEHDLVSTEMTIRMLRHYTVGLNMLDRHVSHLLSTQLVVLPYLDPTGINRVAKLARSPDSSDSLPGICLVHGPQFEDTLEALQSAHNSLKTLVRSFRPHLILLLTSSPSVLTSWSVRGTSFAAPISPVFVPHMSAAGVSPTDLLGDLAYEYANGFGMLNQSNPLCDRTSDRPQNGETFLS</sequence>
<dbReference type="GO" id="GO:0016485">
    <property type="term" value="P:protein processing"/>
    <property type="evidence" value="ECO:0007669"/>
    <property type="project" value="TreeGrafter"/>
</dbReference>
<evidence type="ECO:0000256" key="7">
    <source>
        <dbReference type="ARBA" id="ARBA00023180"/>
    </source>
</evidence>
<evidence type="ECO:0000313" key="13">
    <source>
        <dbReference type="WBParaSite" id="ECPE_0000823001-mRNA-1"/>
    </source>
</evidence>
<evidence type="ECO:0000256" key="3">
    <source>
        <dbReference type="ARBA" id="ARBA00022645"/>
    </source>
</evidence>